<evidence type="ECO:0000259" key="4">
    <source>
        <dbReference type="PROSITE" id="PS50111"/>
    </source>
</evidence>
<accession>A0ABR8XPU2</accession>
<evidence type="ECO:0000256" key="1">
    <source>
        <dbReference type="ARBA" id="ARBA00023224"/>
    </source>
</evidence>
<dbReference type="PANTHER" id="PTHR32089:SF112">
    <property type="entry name" value="LYSOZYME-LIKE PROTEIN-RELATED"/>
    <property type="match status" value="1"/>
</dbReference>
<dbReference type="SUPFAM" id="SSF58104">
    <property type="entry name" value="Methyl-accepting chemotaxis protein (MCP) signaling domain"/>
    <property type="match status" value="1"/>
</dbReference>
<dbReference type="PROSITE" id="PS50111">
    <property type="entry name" value="CHEMOTAXIS_TRANSDUC_2"/>
    <property type="match status" value="1"/>
</dbReference>
<dbReference type="Proteomes" id="UP000600565">
    <property type="component" value="Unassembled WGS sequence"/>
</dbReference>
<proteinExistence type="inferred from homology"/>
<comment type="caution">
    <text evidence="5">The sequence shown here is derived from an EMBL/GenBank/DDBJ whole genome shotgun (WGS) entry which is preliminary data.</text>
</comment>
<dbReference type="RefSeq" id="WP_191704466.1">
    <property type="nucleotide sequence ID" value="NZ_JACSPW010000012.1"/>
</dbReference>
<keyword evidence="1 3" id="KW-0807">Transducer</keyword>
<feature type="domain" description="Methyl-accepting transducer" evidence="4">
    <location>
        <begin position="116"/>
        <end position="279"/>
    </location>
</feature>
<dbReference type="Gene3D" id="1.10.287.950">
    <property type="entry name" value="Methyl-accepting chemotaxis protein"/>
    <property type="match status" value="1"/>
</dbReference>
<name>A0ABR8XPU2_9BACL</name>
<comment type="similarity">
    <text evidence="2">Belongs to the methyl-accepting chemotaxis (MCP) protein family.</text>
</comment>
<dbReference type="SMART" id="SM00283">
    <property type="entry name" value="MA"/>
    <property type="match status" value="1"/>
</dbReference>
<dbReference type="InterPro" id="IPR004089">
    <property type="entry name" value="MCPsignal_dom"/>
</dbReference>
<keyword evidence="6" id="KW-1185">Reference proteome</keyword>
<dbReference type="Pfam" id="PF00015">
    <property type="entry name" value="MCPsignal"/>
    <property type="match status" value="1"/>
</dbReference>
<dbReference type="InterPro" id="IPR004090">
    <property type="entry name" value="Chemotax_Me-accpt_rcpt"/>
</dbReference>
<evidence type="ECO:0000256" key="3">
    <source>
        <dbReference type="PROSITE-ProRule" id="PRU00284"/>
    </source>
</evidence>
<evidence type="ECO:0000313" key="6">
    <source>
        <dbReference type="Proteomes" id="UP000600565"/>
    </source>
</evidence>
<dbReference type="EMBL" id="JACSPW010000012">
    <property type="protein sequence ID" value="MBD8033955.1"/>
    <property type="molecule type" value="Genomic_DNA"/>
</dbReference>
<organism evidence="5 6">
    <name type="scientific">Solibacillus merdavium</name>
    <dbReference type="NCBI Taxonomy" id="2762218"/>
    <lineage>
        <taxon>Bacteria</taxon>
        <taxon>Bacillati</taxon>
        <taxon>Bacillota</taxon>
        <taxon>Bacilli</taxon>
        <taxon>Bacillales</taxon>
        <taxon>Caryophanaceae</taxon>
        <taxon>Solibacillus</taxon>
    </lineage>
</organism>
<evidence type="ECO:0000256" key="2">
    <source>
        <dbReference type="ARBA" id="ARBA00029447"/>
    </source>
</evidence>
<sequence>MNKINSNTAIHPTLQNYLEILPLFHSMLPDLAIGLTDTQEWIAYFPGRKIDIGARAGTKINPQEPLADCIKNKVIINDEVPPEFFGLPFTGIAAPILDNGQVIGALAIQLQKQNEKQLRAISDQILQSLEKASNRVVSITDSSEGLSKISDKLLEQSTQAMEEVKNTDEVLNFIKRVADQTNLLGLNAAIEAARAGDKGLGFTVVANEIRKLSFETVSSTEKIRQTLTNIQNSVNEITASIQEVVVVGREQASSTDEISNIITKIESMSKELNKYASEL</sequence>
<dbReference type="PANTHER" id="PTHR32089">
    <property type="entry name" value="METHYL-ACCEPTING CHEMOTAXIS PROTEIN MCPB"/>
    <property type="match status" value="1"/>
</dbReference>
<gene>
    <name evidence="5" type="ORF">H9632_12865</name>
</gene>
<dbReference type="PRINTS" id="PR00260">
    <property type="entry name" value="CHEMTRNSDUCR"/>
</dbReference>
<protein>
    <submittedName>
        <fullName evidence="5">Methyl-accepting chemotaxis protein</fullName>
    </submittedName>
</protein>
<reference evidence="5 6" key="1">
    <citation type="submission" date="2020-08" db="EMBL/GenBank/DDBJ databases">
        <title>A Genomic Blueprint of the Chicken Gut Microbiome.</title>
        <authorList>
            <person name="Gilroy R."/>
            <person name="Ravi A."/>
            <person name="Getino M."/>
            <person name="Pursley I."/>
            <person name="Horton D.L."/>
            <person name="Alikhan N.-F."/>
            <person name="Baker D."/>
            <person name="Gharbi K."/>
            <person name="Hall N."/>
            <person name="Watson M."/>
            <person name="Adriaenssens E.M."/>
            <person name="Foster-Nyarko E."/>
            <person name="Jarju S."/>
            <person name="Secka A."/>
            <person name="Antonio M."/>
            <person name="Oren A."/>
            <person name="Chaudhuri R."/>
            <person name="La Ragione R.M."/>
            <person name="Hildebrand F."/>
            <person name="Pallen M.J."/>
        </authorList>
    </citation>
    <scope>NUCLEOTIDE SEQUENCE [LARGE SCALE GENOMIC DNA]</scope>
    <source>
        <strain evidence="5 6">Sa1YVA6</strain>
    </source>
</reference>
<evidence type="ECO:0000313" key="5">
    <source>
        <dbReference type="EMBL" id="MBD8033955.1"/>
    </source>
</evidence>